<protein>
    <submittedName>
        <fullName evidence="3">D-glycerate 2-kinase</fullName>
        <ecNumber evidence="3">2.7.1.165</ecNumber>
    </submittedName>
</protein>
<dbReference type="FunFam" id="3.40.1480.10:FF:000002">
    <property type="entry name" value="Glycerate kinase"/>
    <property type="match status" value="1"/>
</dbReference>
<proteinExistence type="predicted"/>
<keyword evidence="3" id="KW-0808">Transferase</keyword>
<dbReference type="Gene3D" id="3.40.1480.10">
    <property type="entry name" value="MOFRL domain"/>
    <property type="match status" value="1"/>
</dbReference>
<dbReference type="Pfam" id="PF13660">
    <property type="entry name" value="DUF4147"/>
    <property type="match status" value="1"/>
</dbReference>
<evidence type="ECO:0000313" key="3">
    <source>
        <dbReference type="EMBL" id="MPL64652.1"/>
    </source>
</evidence>
<feature type="domain" description="MOFRL-associated" evidence="2">
    <location>
        <begin position="8"/>
        <end position="255"/>
    </location>
</feature>
<dbReference type="EMBL" id="VSSQ01000025">
    <property type="protein sequence ID" value="MPL64652.1"/>
    <property type="molecule type" value="Genomic_DNA"/>
</dbReference>
<dbReference type="Pfam" id="PF05161">
    <property type="entry name" value="MOFRL"/>
    <property type="match status" value="1"/>
</dbReference>
<dbReference type="AlphaFoldDB" id="A0A644TEJ1"/>
<dbReference type="InterPro" id="IPR025286">
    <property type="entry name" value="MOFRL_assoc_dom"/>
</dbReference>
<comment type="caution">
    <text evidence="3">The sequence shown here is derived from an EMBL/GenBank/DDBJ whole genome shotgun (WGS) entry which is preliminary data.</text>
</comment>
<dbReference type="InterPro" id="IPR037035">
    <property type="entry name" value="GK-like_C_sf"/>
</dbReference>
<dbReference type="InterPro" id="IPR038614">
    <property type="entry name" value="GK_N_sf"/>
</dbReference>
<organism evidence="3">
    <name type="scientific">bioreactor metagenome</name>
    <dbReference type="NCBI Taxonomy" id="1076179"/>
    <lineage>
        <taxon>unclassified sequences</taxon>
        <taxon>metagenomes</taxon>
        <taxon>ecological metagenomes</taxon>
    </lineage>
</organism>
<dbReference type="GO" id="GO:0005737">
    <property type="term" value="C:cytoplasm"/>
    <property type="evidence" value="ECO:0007669"/>
    <property type="project" value="TreeGrafter"/>
</dbReference>
<evidence type="ECO:0000259" key="2">
    <source>
        <dbReference type="Pfam" id="PF13660"/>
    </source>
</evidence>
<gene>
    <name evidence="3" type="ORF">SDC9_10309</name>
</gene>
<dbReference type="GO" id="GO:0043798">
    <property type="term" value="F:glycerate 2-kinase activity"/>
    <property type="evidence" value="ECO:0007669"/>
    <property type="project" value="UniProtKB-EC"/>
</dbReference>
<dbReference type="GO" id="GO:0008887">
    <property type="term" value="F:glycerate kinase activity"/>
    <property type="evidence" value="ECO:0007669"/>
    <property type="project" value="InterPro"/>
</dbReference>
<sequence length="454" mass="48152">MRDAREDARAIFTRALEEVNPGRLLERRMSREGNQLRIRHDRGQFSLDLESFRHVLVLGMGKASGELAVSLETILGDRIDDGFVVTKAIGGNSCKRVRLAEASHPVPDFRSVEAGMEAMALAERARGWESAGEPTLVLVLISGGGSALLCLPAEGLSLEDKAGTTKLLLGSGARIGEMNAVRKHLSGIKGGRLAEAFFPSTLISLVLSDVMGDDLDTIASGPTVPDTSTWEEAAGILRRRGLWEAIPVRARKLMEKGLEGAKPDTPKPGSPVFEKARSFILGNNLLALKGAREEALGRGYACLVLSSRLEGEAREIARVFSAMAVDMERYGIPLARPACVLAGGETTVRLRGGGRGGRNQEMALAFLCALEDSKALGLDLIFLSAGTDGADGPTDAAGAFAHPSMVGRARGMGLEPGSFLADNDSYTFFETLGGLLKTGPTGTNVCDVQILLLP</sequence>
<feature type="domain" description="MOFRL" evidence="1">
    <location>
        <begin position="338"/>
        <end position="447"/>
    </location>
</feature>
<keyword evidence="3" id="KW-0418">Kinase</keyword>
<dbReference type="PANTHER" id="PTHR12227:SF0">
    <property type="entry name" value="GLYCERATE KINASE"/>
    <property type="match status" value="1"/>
</dbReference>
<accession>A0A644TEJ1</accession>
<dbReference type="InterPro" id="IPR007835">
    <property type="entry name" value="MOFRL"/>
</dbReference>
<dbReference type="PANTHER" id="PTHR12227">
    <property type="entry name" value="GLYCERATE KINASE"/>
    <property type="match status" value="1"/>
</dbReference>
<dbReference type="Gene3D" id="3.40.50.10180">
    <property type="entry name" value="Glycerate kinase, MOFRL-like N-terminal domain"/>
    <property type="match status" value="1"/>
</dbReference>
<reference evidence="3" key="1">
    <citation type="submission" date="2019-08" db="EMBL/GenBank/DDBJ databases">
        <authorList>
            <person name="Kucharzyk K."/>
            <person name="Murdoch R.W."/>
            <person name="Higgins S."/>
            <person name="Loffler F."/>
        </authorList>
    </citation>
    <scope>NUCLEOTIDE SEQUENCE</scope>
</reference>
<evidence type="ECO:0000259" key="1">
    <source>
        <dbReference type="Pfam" id="PF05161"/>
    </source>
</evidence>
<dbReference type="SUPFAM" id="SSF82544">
    <property type="entry name" value="GckA/TtuD-like"/>
    <property type="match status" value="1"/>
</dbReference>
<dbReference type="InterPro" id="IPR039760">
    <property type="entry name" value="MOFRL_protein"/>
</dbReference>
<dbReference type="EC" id="2.7.1.165" evidence="3"/>
<name>A0A644TEJ1_9ZZZZ</name>